<reference evidence="2 3" key="1">
    <citation type="submission" date="2024-03" db="EMBL/GenBank/DDBJ databases">
        <authorList>
            <person name="Martinez-Hernandez J."/>
        </authorList>
    </citation>
    <scope>NUCLEOTIDE SEQUENCE [LARGE SCALE GENOMIC DNA]</scope>
</reference>
<dbReference type="PANTHER" id="PTHR46476">
    <property type="entry name" value="CHITINASE 2-LIKE"/>
    <property type="match status" value="1"/>
</dbReference>
<name>A0AAV1XRG9_LUPLU</name>
<comment type="caution">
    <text evidence="2">The sequence shown here is derived from an EMBL/GenBank/DDBJ whole genome shotgun (WGS) entry which is preliminary data.</text>
</comment>
<dbReference type="PANTHER" id="PTHR46476:SF12">
    <property type="entry name" value="RUBISCO-ASSOCIATED PROTEIN"/>
    <property type="match status" value="1"/>
</dbReference>
<gene>
    <name evidence="2" type="ORF">LLUT_LOCUS25291</name>
</gene>
<dbReference type="EMBL" id="CAXHTB010000017">
    <property type="protein sequence ID" value="CAL0324231.1"/>
    <property type="molecule type" value="Genomic_DNA"/>
</dbReference>
<dbReference type="Proteomes" id="UP001497480">
    <property type="component" value="Unassembled WGS sequence"/>
</dbReference>
<proteinExistence type="predicted"/>
<accession>A0AAV1XRG9</accession>
<organism evidence="2 3">
    <name type="scientific">Lupinus luteus</name>
    <name type="common">European yellow lupine</name>
    <dbReference type="NCBI Taxonomy" id="3873"/>
    <lineage>
        <taxon>Eukaryota</taxon>
        <taxon>Viridiplantae</taxon>
        <taxon>Streptophyta</taxon>
        <taxon>Embryophyta</taxon>
        <taxon>Tracheophyta</taxon>
        <taxon>Spermatophyta</taxon>
        <taxon>Magnoliopsida</taxon>
        <taxon>eudicotyledons</taxon>
        <taxon>Gunneridae</taxon>
        <taxon>Pentapetalae</taxon>
        <taxon>rosids</taxon>
        <taxon>fabids</taxon>
        <taxon>Fabales</taxon>
        <taxon>Fabaceae</taxon>
        <taxon>Papilionoideae</taxon>
        <taxon>50 kb inversion clade</taxon>
        <taxon>genistoids sensu lato</taxon>
        <taxon>core genistoids</taxon>
        <taxon>Genisteae</taxon>
        <taxon>Lupinus</taxon>
    </lineage>
</organism>
<dbReference type="GO" id="GO:0005975">
    <property type="term" value="P:carbohydrate metabolic process"/>
    <property type="evidence" value="ECO:0007669"/>
    <property type="project" value="InterPro"/>
</dbReference>
<keyword evidence="3" id="KW-1185">Reference proteome</keyword>
<dbReference type="PRINTS" id="PR00551">
    <property type="entry name" value="2SGLOBULIN"/>
</dbReference>
<dbReference type="InterPro" id="IPR001223">
    <property type="entry name" value="Glyco_hydro18_cat"/>
</dbReference>
<evidence type="ECO:0000259" key="1">
    <source>
        <dbReference type="PROSITE" id="PS51910"/>
    </source>
</evidence>
<dbReference type="InterPro" id="IPR017853">
    <property type="entry name" value="GH"/>
</dbReference>
<protein>
    <recommendedName>
        <fullName evidence="1">GH18 domain-containing protein</fullName>
    </recommendedName>
</protein>
<feature type="domain" description="GH18" evidence="1">
    <location>
        <begin position="1"/>
        <end position="276"/>
    </location>
</feature>
<dbReference type="SUPFAM" id="SSF51445">
    <property type="entry name" value="(Trans)glycosidases"/>
    <property type="match status" value="1"/>
</dbReference>
<evidence type="ECO:0000313" key="3">
    <source>
        <dbReference type="Proteomes" id="UP001497480"/>
    </source>
</evidence>
<dbReference type="PROSITE" id="PS51910">
    <property type="entry name" value="GH18_2"/>
    <property type="match status" value="1"/>
</dbReference>
<dbReference type="Gene3D" id="3.20.20.80">
    <property type="entry name" value="Glycosidases"/>
    <property type="match status" value="1"/>
</dbReference>
<sequence length="276" mass="31795">MTNLTTIFRQYTFDDSFQQVFVSSKFLKEYQIALTFAIDYDEDGVPTNGVFRPTWDLTKVTPLAITQFKKDHPDVNVKVFISIGNNGKEYPFCPLENKSWIANATKSLTSIVKDKEYDLQVDGIDVFYEHIEAEPSDFVECIGQVIKNLKEGEVIKVASISPSFALNKEYYFSLYKSFSSFIDWVDYQFQNEVTSVFDPNTLVNLYNKLATEFYPRKKLFAGYSAENEDWATLSPIVFFLGGMDIIKKRKGPGISILYHNYYVETHITHSCMMQPC</sequence>
<evidence type="ECO:0000313" key="2">
    <source>
        <dbReference type="EMBL" id="CAL0324231.1"/>
    </source>
</evidence>
<dbReference type="InterPro" id="IPR000677">
    <property type="entry name" value="Chitinase-like"/>
</dbReference>
<dbReference type="AlphaFoldDB" id="A0AAV1XRG9"/>